<evidence type="ECO:0000313" key="2">
    <source>
        <dbReference type="EMBL" id="EPS69449.1"/>
    </source>
</evidence>
<evidence type="ECO:0000256" key="1">
    <source>
        <dbReference type="SAM" id="MobiDB-lite"/>
    </source>
</evidence>
<name>S8CQL1_9LAMI</name>
<dbReference type="EMBL" id="AUSU01002118">
    <property type="protein sequence ID" value="EPS69449.1"/>
    <property type="molecule type" value="Genomic_DNA"/>
</dbReference>
<accession>S8CQL1</accession>
<feature type="compositionally biased region" description="Polar residues" evidence="1">
    <location>
        <begin position="87"/>
        <end position="101"/>
    </location>
</feature>
<gene>
    <name evidence="2" type="ORF">M569_05320</name>
</gene>
<sequence length="123" mass="13204">MGAACCIAAKNKNTGNGSSGASANVQIHSRYSPSWSFRWDNRGRVAGEDTSVDWLDSRVRENDRATLKSSAEATLASDDGSLLDSFRSVTWQKSPPSQGNDKSLMPPSSGPGVSRNPEQVCRE</sequence>
<dbReference type="OrthoDB" id="1938835at2759"/>
<proteinExistence type="predicted"/>
<evidence type="ECO:0000313" key="3">
    <source>
        <dbReference type="Proteomes" id="UP000015453"/>
    </source>
</evidence>
<protein>
    <submittedName>
        <fullName evidence="2">Uncharacterized protein</fullName>
    </submittedName>
</protein>
<organism evidence="2 3">
    <name type="scientific">Genlisea aurea</name>
    <dbReference type="NCBI Taxonomy" id="192259"/>
    <lineage>
        <taxon>Eukaryota</taxon>
        <taxon>Viridiplantae</taxon>
        <taxon>Streptophyta</taxon>
        <taxon>Embryophyta</taxon>
        <taxon>Tracheophyta</taxon>
        <taxon>Spermatophyta</taxon>
        <taxon>Magnoliopsida</taxon>
        <taxon>eudicotyledons</taxon>
        <taxon>Gunneridae</taxon>
        <taxon>Pentapetalae</taxon>
        <taxon>asterids</taxon>
        <taxon>lamiids</taxon>
        <taxon>Lamiales</taxon>
        <taxon>Lentibulariaceae</taxon>
        <taxon>Genlisea</taxon>
    </lineage>
</organism>
<feature type="region of interest" description="Disordered" evidence="1">
    <location>
        <begin position="87"/>
        <end position="123"/>
    </location>
</feature>
<dbReference type="Proteomes" id="UP000015453">
    <property type="component" value="Unassembled WGS sequence"/>
</dbReference>
<keyword evidence="3" id="KW-1185">Reference proteome</keyword>
<reference evidence="2 3" key="1">
    <citation type="journal article" date="2013" name="BMC Genomics">
        <title>The miniature genome of a carnivorous plant Genlisea aurea contains a low number of genes and short non-coding sequences.</title>
        <authorList>
            <person name="Leushkin E.V."/>
            <person name="Sutormin R.A."/>
            <person name="Nabieva E.R."/>
            <person name="Penin A.A."/>
            <person name="Kondrashov A.S."/>
            <person name="Logacheva M.D."/>
        </authorList>
    </citation>
    <scope>NUCLEOTIDE SEQUENCE [LARGE SCALE GENOMIC DNA]</scope>
</reference>
<comment type="caution">
    <text evidence="2">The sequence shown here is derived from an EMBL/GenBank/DDBJ whole genome shotgun (WGS) entry which is preliminary data.</text>
</comment>
<dbReference type="AlphaFoldDB" id="S8CQL1"/>